<dbReference type="Proteomes" id="UP000094236">
    <property type="component" value="Unassembled WGS sequence"/>
</dbReference>
<dbReference type="OrthoDB" id="19981at2759"/>
<dbReference type="PANTHER" id="PTHR31394">
    <property type="entry name" value="TRANSMEMBRANE PROTEIN 199"/>
    <property type="match status" value="1"/>
</dbReference>
<keyword evidence="5 6" id="KW-0472">Membrane</keyword>
<reference evidence="9" key="2">
    <citation type="submission" date="2016-05" db="EMBL/GenBank/DDBJ databases">
        <title>Comparative genomics of biotechnologically important yeasts.</title>
        <authorList>
            <consortium name="DOE Joint Genome Institute"/>
            <person name="Riley R."/>
            <person name="Haridas S."/>
            <person name="Wolfe K.H."/>
            <person name="Lopes M.R."/>
            <person name="Hittinger C.T."/>
            <person name="Goker M."/>
            <person name="Salamov A."/>
            <person name="Wisecaver J."/>
            <person name="Long T.M."/>
            <person name="Aerts A.L."/>
            <person name="Barry K."/>
            <person name="Choi C."/>
            <person name="Clum A."/>
            <person name="Coughlan A.Y."/>
            <person name="Deshpande S."/>
            <person name="Douglass A.P."/>
            <person name="Hanson S.J."/>
            <person name="Klenk H.-P."/>
            <person name="Labutti K."/>
            <person name="Lapidus A."/>
            <person name="Lindquist E."/>
            <person name="Lipzen A."/>
            <person name="Meier-Kolthoff J.P."/>
            <person name="Ohm R.A."/>
            <person name="Otillar R.P."/>
            <person name="Pangilinan J."/>
            <person name="Peng Y."/>
            <person name="Rokas A."/>
            <person name="Rosa C.A."/>
            <person name="Scheuner C."/>
            <person name="Sibirny A.A."/>
            <person name="Slot J.C."/>
            <person name="Stielow J.B."/>
            <person name="Sun H."/>
            <person name="Kurtzman C.P."/>
            <person name="Blackwell M."/>
            <person name="Grigoriev I.V."/>
            <person name="Jeffries T.W."/>
        </authorList>
    </citation>
    <scope>NUCLEOTIDE SEQUENCE [LARGE SCALE GENOMIC DNA]</scope>
    <source>
        <strain evidence="9">NRRL Y-2460</strain>
    </source>
</reference>
<dbReference type="GO" id="GO:0070072">
    <property type="term" value="P:vacuolar proton-transporting V-type ATPase complex assembly"/>
    <property type="evidence" value="ECO:0007669"/>
    <property type="project" value="InterPro"/>
</dbReference>
<evidence type="ECO:0000256" key="2">
    <source>
        <dbReference type="ARBA" id="ARBA00022692"/>
    </source>
</evidence>
<dbReference type="PANTHER" id="PTHR31394:SF1">
    <property type="entry name" value="TRANSMEMBRANE PROTEIN 199"/>
    <property type="match status" value="1"/>
</dbReference>
<dbReference type="STRING" id="669874.A0A1E4TNT7"/>
<evidence type="ECO:0008006" key="10">
    <source>
        <dbReference type="Google" id="ProtNLM"/>
    </source>
</evidence>
<feature type="transmembrane region" description="Helical" evidence="6">
    <location>
        <begin position="126"/>
        <end position="147"/>
    </location>
</feature>
<evidence type="ECO:0000256" key="5">
    <source>
        <dbReference type="ARBA" id="ARBA00023136"/>
    </source>
</evidence>
<evidence type="ECO:0000313" key="9">
    <source>
        <dbReference type="Proteomes" id="UP000094236"/>
    </source>
</evidence>
<evidence type="ECO:0000313" key="7">
    <source>
        <dbReference type="EMBL" id="ODV93013.1"/>
    </source>
</evidence>
<dbReference type="AlphaFoldDB" id="A0A1E4TNT7"/>
<reference evidence="8" key="1">
    <citation type="journal article" date="2016" name="Proc. Natl. Acad. Sci. U.S.A.">
        <title>Comparative genomics of biotechnologically important yeasts.</title>
        <authorList>
            <person name="Riley R."/>
            <person name="Haridas S."/>
            <person name="Wolfe K.H."/>
            <person name="Lopes M.R."/>
            <person name="Hittinger C.T."/>
            <person name="Goeker M."/>
            <person name="Salamov A.A."/>
            <person name="Wisecaver J.H."/>
            <person name="Long T.M."/>
            <person name="Calvey C.H."/>
            <person name="Aerts A.L."/>
            <person name="Barry K.W."/>
            <person name="Choi C."/>
            <person name="Clum A."/>
            <person name="Coughlan A.Y."/>
            <person name="Deshpande S."/>
            <person name="Douglass A.P."/>
            <person name="Hanson S.J."/>
            <person name="Klenk H.-P."/>
            <person name="LaButti K.M."/>
            <person name="Lapidus A."/>
            <person name="Lindquist E.A."/>
            <person name="Lipzen A.M."/>
            <person name="Meier-Kolthoff J.P."/>
            <person name="Ohm R.A."/>
            <person name="Otillar R.P."/>
            <person name="Pangilinan J.L."/>
            <person name="Peng Y."/>
            <person name="Rokas A."/>
            <person name="Rosa C.A."/>
            <person name="Scheuner C."/>
            <person name="Sibirny A.A."/>
            <person name="Slot J.C."/>
            <person name="Stielow J.B."/>
            <person name="Sun H."/>
            <person name="Kurtzman C.P."/>
            <person name="Blackwell M."/>
            <person name="Grigoriev I.V."/>
            <person name="Jeffries T.W."/>
        </authorList>
    </citation>
    <scope>NUCLEOTIDE SEQUENCE</scope>
    <source>
        <strain evidence="8">NRRL Y-2460</strain>
    </source>
</reference>
<feature type="transmembrane region" description="Helical" evidence="6">
    <location>
        <begin position="159"/>
        <end position="182"/>
    </location>
</feature>
<evidence type="ECO:0000313" key="8">
    <source>
        <dbReference type="EMBL" id="ODV93401.1"/>
    </source>
</evidence>
<organism evidence="8 9">
    <name type="scientific">Pachysolen tannophilus NRRL Y-2460</name>
    <dbReference type="NCBI Taxonomy" id="669874"/>
    <lineage>
        <taxon>Eukaryota</taxon>
        <taxon>Fungi</taxon>
        <taxon>Dikarya</taxon>
        <taxon>Ascomycota</taxon>
        <taxon>Saccharomycotina</taxon>
        <taxon>Pichiomycetes</taxon>
        <taxon>Pachysolenaceae</taxon>
        <taxon>Pachysolen</taxon>
    </lineage>
</organism>
<dbReference type="GO" id="GO:0005789">
    <property type="term" value="C:endoplasmic reticulum membrane"/>
    <property type="evidence" value="ECO:0007669"/>
    <property type="project" value="UniProtKB-SubCell"/>
</dbReference>
<dbReference type="InterPro" id="IPR021013">
    <property type="entry name" value="ATPase_Vma12"/>
</dbReference>
<accession>A0A1E4TNT7</accession>
<dbReference type="Pfam" id="PF11712">
    <property type="entry name" value="Vma12"/>
    <property type="match status" value="1"/>
</dbReference>
<keyword evidence="4 6" id="KW-1133">Transmembrane helix</keyword>
<dbReference type="EMBL" id="KV454114">
    <property type="protein sequence ID" value="ODV93013.1"/>
    <property type="molecule type" value="Genomic_DNA"/>
</dbReference>
<gene>
    <name evidence="7" type="ORF">PACTADRAFT_5456</name>
    <name evidence="8" type="ORF">PACTADRAFT_87265</name>
</gene>
<keyword evidence="9" id="KW-1185">Reference proteome</keyword>
<evidence type="ECO:0000256" key="6">
    <source>
        <dbReference type="SAM" id="Phobius"/>
    </source>
</evidence>
<keyword evidence="3" id="KW-0256">Endoplasmic reticulum</keyword>
<name>A0A1E4TNT7_PACTA</name>
<keyword evidence="2 6" id="KW-0812">Transmembrane</keyword>
<evidence type="ECO:0000256" key="3">
    <source>
        <dbReference type="ARBA" id="ARBA00022824"/>
    </source>
</evidence>
<dbReference type="EMBL" id="KV454018">
    <property type="protein sequence ID" value="ODV93401.1"/>
    <property type="molecule type" value="Genomic_DNA"/>
</dbReference>
<proteinExistence type="predicted"/>
<sequence length="213" mass="24704">MTRIILTDRILKEVRASKVIDEATKEVISKRKWISHNDLIQLCRSSESSIGLIQLLENADVKRKKFEEVEVPKSAEFLKNQEILKIRQQEYEYQQLIKSSTNSLSMYDNDFTNKPSQMAKELKHQLTTIVNILISVVSVMYAIWYWTGSSTYMDDGARILMSLFFGLLVLVAEVVVFNGYLLKLDDAKEKERKKKEVKKVVETVTFGKNKENE</sequence>
<evidence type="ECO:0000256" key="1">
    <source>
        <dbReference type="ARBA" id="ARBA00004477"/>
    </source>
</evidence>
<evidence type="ECO:0000256" key="4">
    <source>
        <dbReference type="ARBA" id="ARBA00022989"/>
    </source>
</evidence>
<comment type="subcellular location">
    <subcellularLocation>
        <location evidence="1">Endoplasmic reticulum membrane</location>
        <topology evidence="1">Multi-pass membrane protein</topology>
    </subcellularLocation>
</comment>
<protein>
    <recommendedName>
        <fullName evidence="10">Vacuolar ATPase assembly integral membrane protein VPH2</fullName>
    </recommendedName>
</protein>